<keyword evidence="2" id="KW-1185">Reference proteome</keyword>
<dbReference type="Gene3D" id="2.120.10.10">
    <property type="match status" value="1"/>
</dbReference>
<dbReference type="Proteomes" id="UP001190700">
    <property type="component" value="Unassembled WGS sequence"/>
</dbReference>
<dbReference type="EMBL" id="LGRX02022662">
    <property type="protein sequence ID" value="KAK3255396.1"/>
    <property type="molecule type" value="Genomic_DNA"/>
</dbReference>
<evidence type="ECO:0008006" key="3">
    <source>
        <dbReference type="Google" id="ProtNLM"/>
    </source>
</evidence>
<evidence type="ECO:0000313" key="2">
    <source>
        <dbReference type="Proteomes" id="UP001190700"/>
    </source>
</evidence>
<protein>
    <recommendedName>
        <fullName evidence="3">Sialidase domain-containing protein</fullName>
    </recommendedName>
</protein>
<dbReference type="AlphaFoldDB" id="A0AAE0F9J4"/>
<reference evidence="1 2" key="1">
    <citation type="journal article" date="2015" name="Genome Biol. Evol.">
        <title>Comparative Genomics of a Bacterivorous Green Alga Reveals Evolutionary Causalities and Consequences of Phago-Mixotrophic Mode of Nutrition.</title>
        <authorList>
            <person name="Burns J.A."/>
            <person name="Paasch A."/>
            <person name="Narechania A."/>
            <person name="Kim E."/>
        </authorList>
    </citation>
    <scope>NUCLEOTIDE SEQUENCE [LARGE SCALE GENOMIC DNA]</scope>
    <source>
        <strain evidence="1 2">PLY_AMNH</strain>
    </source>
</reference>
<gene>
    <name evidence="1" type="ORF">CYMTET_35418</name>
</gene>
<sequence>MHSIQLSNGMLLAAYNHHKYKLRQRSNLFISTSADRGKTWQVVAKLEQKFAPLTMHHYPTLLQAGCKVYVVYSDHMHGIRIATLKLDFK</sequence>
<dbReference type="SUPFAM" id="SSF50939">
    <property type="entry name" value="Sialidases"/>
    <property type="match status" value="1"/>
</dbReference>
<organism evidence="1 2">
    <name type="scientific">Cymbomonas tetramitiformis</name>
    <dbReference type="NCBI Taxonomy" id="36881"/>
    <lineage>
        <taxon>Eukaryota</taxon>
        <taxon>Viridiplantae</taxon>
        <taxon>Chlorophyta</taxon>
        <taxon>Pyramimonadophyceae</taxon>
        <taxon>Pyramimonadales</taxon>
        <taxon>Pyramimonadaceae</taxon>
        <taxon>Cymbomonas</taxon>
    </lineage>
</organism>
<evidence type="ECO:0000313" key="1">
    <source>
        <dbReference type="EMBL" id="KAK3255396.1"/>
    </source>
</evidence>
<comment type="caution">
    <text evidence="1">The sequence shown here is derived from an EMBL/GenBank/DDBJ whole genome shotgun (WGS) entry which is preliminary data.</text>
</comment>
<dbReference type="InterPro" id="IPR036278">
    <property type="entry name" value="Sialidase_sf"/>
</dbReference>
<name>A0AAE0F9J4_9CHLO</name>
<accession>A0AAE0F9J4</accession>
<dbReference type="CDD" id="cd15482">
    <property type="entry name" value="Sialidase_non-viral"/>
    <property type="match status" value="1"/>
</dbReference>
<proteinExistence type="predicted"/>